<dbReference type="AlphaFoldDB" id="A0A6A6QBG3"/>
<name>A0A6A6QBG3_9PEZI</name>
<dbReference type="EMBL" id="MU004200">
    <property type="protein sequence ID" value="KAF2488807.1"/>
    <property type="molecule type" value="Genomic_DNA"/>
</dbReference>
<protein>
    <submittedName>
        <fullName evidence="2">Uncharacterized protein</fullName>
    </submittedName>
</protein>
<dbReference type="Proteomes" id="UP000799750">
    <property type="component" value="Unassembled WGS sequence"/>
</dbReference>
<keyword evidence="3" id="KW-1185">Reference proteome</keyword>
<evidence type="ECO:0000256" key="1">
    <source>
        <dbReference type="SAM" id="MobiDB-lite"/>
    </source>
</evidence>
<proteinExistence type="predicted"/>
<organism evidence="2 3">
    <name type="scientific">Lophium mytilinum</name>
    <dbReference type="NCBI Taxonomy" id="390894"/>
    <lineage>
        <taxon>Eukaryota</taxon>
        <taxon>Fungi</taxon>
        <taxon>Dikarya</taxon>
        <taxon>Ascomycota</taxon>
        <taxon>Pezizomycotina</taxon>
        <taxon>Dothideomycetes</taxon>
        <taxon>Pleosporomycetidae</taxon>
        <taxon>Mytilinidiales</taxon>
        <taxon>Mytilinidiaceae</taxon>
        <taxon>Lophium</taxon>
    </lineage>
</organism>
<evidence type="ECO:0000313" key="3">
    <source>
        <dbReference type="Proteomes" id="UP000799750"/>
    </source>
</evidence>
<accession>A0A6A6QBG3</accession>
<sequence>MAAKFCQLPGHFHALLCTSGDGCQGRRTERPSNFENVCPPQARFVFPSSRRDLLSAASEDEQPLLQMAPRQPQTRSGSPPAATLLVHLQLVWDSLLTLSRTSMAFGSFEGVVISPPSPVISSACVRLLANVPTDTAASLKVANAGRAFHSSNVEEVHLLTSSIGSSWTAAPDDIELDADFYSVRRQHSSWRPNGRAPAACLEHHLDPQFIRLFHNRKHHTPSKGQPVGRVIPPLVVVHENKLEKKV</sequence>
<reference evidence="2" key="1">
    <citation type="journal article" date="2020" name="Stud. Mycol.">
        <title>101 Dothideomycetes genomes: a test case for predicting lifestyles and emergence of pathogens.</title>
        <authorList>
            <person name="Haridas S."/>
            <person name="Albert R."/>
            <person name="Binder M."/>
            <person name="Bloem J."/>
            <person name="Labutti K."/>
            <person name="Salamov A."/>
            <person name="Andreopoulos B."/>
            <person name="Baker S."/>
            <person name="Barry K."/>
            <person name="Bills G."/>
            <person name="Bluhm B."/>
            <person name="Cannon C."/>
            <person name="Castanera R."/>
            <person name="Culley D."/>
            <person name="Daum C."/>
            <person name="Ezra D."/>
            <person name="Gonzalez J."/>
            <person name="Henrissat B."/>
            <person name="Kuo A."/>
            <person name="Liang C."/>
            <person name="Lipzen A."/>
            <person name="Lutzoni F."/>
            <person name="Magnuson J."/>
            <person name="Mondo S."/>
            <person name="Nolan M."/>
            <person name="Ohm R."/>
            <person name="Pangilinan J."/>
            <person name="Park H.-J."/>
            <person name="Ramirez L."/>
            <person name="Alfaro M."/>
            <person name="Sun H."/>
            <person name="Tritt A."/>
            <person name="Yoshinaga Y."/>
            <person name="Zwiers L.-H."/>
            <person name="Turgeon B."/>
            <person name="Goodwin S."/>
            <person name="Spatafora J."/>
            <person name="Crous P."/>
            <person name="Grigoriev I."/>
        </authorList>
    </citation>
    <scope>NUCLEOTIDE SEQUENCE</scope>
    <source>
        <strain evidence="2">CBS 269.34</strain>
    </source>
</reference>
<gene>
    <name evidence="2" type="ORF">BU16DRAFT_544964</name>
</gene>
<feature type="region of interest" description="Disordered" evidence="1">
    <location>
        <begin position="57"/>
        <end position="79"/>
    </location>
</feature>
<evidence type="ECO:0000313" key="2">
    <source>
        <dbReference type="EMBL" id="KAF2488807.1"/>
    </source>
</evidence>